<comment type="similarity">
    <text evidence="2">Belongs to the YkuD family.</text>
</comment>
<dbReference type="EMBL" id="JAYDYW010000007">
    <property type="protein sequence ID" value="MEE1674417.1"/>
    <property type="molecule type" value="Genomic_DNA"/>
</dbReference>
<keyword evidence="5 7" id="KW-0573">Peptidoglycan synthesis</keyword>
<gene>
    <name evidence="9" type="ORF">SNR37_003856</name>
</gene>
<name>A0ABU7G5B0_9ALTE</name>
<evidence type="ECO:0000313" key="9">
    <source>
        <dbReference type="EMBL" id="MEE1674417.1"/>
    </source>
</evidence>
<dbReference type="PANTHER" id="PTHR41533:SF1">
    <property type="entry name" value="L,D-TRANSPEPTIDASE YCBB-RELATED"/>
    <property type="match status" value="1"/>
</dbReference>
<protein>
    <submittedName>
        <fullName evidence="9">L,D-transpeptidase family protein</fullName>
    </submittedName>
</protein>
<keyword evidence="6 7" id="KW-0961">Cell wall biogenesis/degradation</keyword>
<accession>A0ABU7G5B0</accession>
<evidence type="ECO:0000256" key="5">
    <source>
        <dbReference type="ARBA" id="ARBA00022984"/>
    </source>
</evidence>
<keyword evidence="10" id="KW-1185">Reference proteome</keyword>
<dbReference type="RefSeq" id="WP_329775547.1">
    <property type="nucleotide sequence ID" value="NZ_JAYDYW010000007.1"/>
</dbReference>
<dbReference type="InterPro" id="IPR005490">
    <property type="entry name" value="LD_TPept_cat_dom"/>
</dbReference>
<dbReference type="Gene3D" id="1.10.101.10">
    <property type="entry name" value="PGBD-like superfamily/PGBD"/>
    <property type="match status" value="1"/>
</dbReference>
<dbReference type="InterPro" id="IPR002477">
    <property type="entry name" value="Peptidoglycan-bd-like"/>
</dbReference>
<evidence type="ECO:0000256" key="1">
    <source>
        <dbReference type="ARBA" id="ARBA00004752"/>
    </source>
</evidence>
<feature type="active site" description="Nucleophile" evidence="7">
    <location>
        <position position="507"/>
    </location>
</feature>
<dbReference type="PROSITE" id="PS52029">
    <property type="entry name" value="LD_TPASE"/>
    <property type="match status" value="1"/>
</dbReference>
<evidence type="ECO:0000259" key="8">
    <source>
        <dbReference type="PROSITE" id="PS52029"/>
    </source>
</evidence>
<dbReference type="InterPro" id="IPR038063">
    <property type="entry name" value="Transpep_catalytic_dom"/>
</dbReference>
<sequence>MLEWYVGRLLLGLWVSCFSLYVHAAVSLLGPNEPVSNVFKQANQIHRDADHSQTEIKGLEASPNNELGVGERLLSRLSWPNQALNDSAIVLKAEDYHVRYSDLQQSIQYFHPESLWYGYPQARNTRDQLQWMLLEFSLAGGPKQLSDWLAQINAINNDNPQWEALYTDAFLGLMAFCQQLMRLDYAQSMALNNITSTPLMLLIDEPWLAHLSRADLYQQLSSMRGELNIERLRYRQQILHWLNVQQQRKQQVHIASGPLLSLNSRDWRVPLIRQRLAEFDIANQFADLQLDTMDADTVSALKRFQAQHGLKADGIVGSDTLYWLNFKPVNRSKMLARNLLRKQLLERFMLSSNQQRIMVNVPAYQMTYLDKDSEVFQSKVVVGRASRATPLLVSEISSVVINPYWNVPRTIVRKDIIPKLRRDPAYVDQQRFELFDYQGQAVPSEQIDWTLVKDTGAFPYRMRQRPGPGNALGAYKFHFDNQFAVYLHDTSSPELFSEQQRAFSSGCVRVEAADYLADTLLKQAGYSEQYKQRLIAKGDPKWVPLKQKVPVYLVYFTSWFDGGGGLHYRKDIYNFSSLDSSLAS</sequence>
<keyword evidence="4 7" id="KW-0133">Cell shape</keyword>
<dbReference type="InterPro" id="IPR036366">
    <property type="entry name" value="PGBDSf"/>
</dbReference>
<evidence type="ECO:0000256" key="6">
    <source>
        <dbReference type="ARBA" id="ARBA00023316"/>
    </source>
</evidence>
<dbReference type="InterPro" id="IPR036365">
    <property type="entry name" value="PGBD-like_sf"/>
</dbReference>
<keyword evidence="3" id="KW-0808">Transferase</keyword>
<comment type="pathway">
    <text evidence="1 7">Cell wall biogenesis; peptidoglycan biosynthesis.</text>
</comment>
<reference evidence="10" key="1">
    <citation type="submission" date="2023-07" db="EMBL/GenBank/DDBJ databases">
        <title>Draft genome sequence of Agarivorans aestuarii strain ZMCS4, a CAZymes producing bacteria isolated from the marine brown algae Clodostephus spongiosus.</title>
        <authorList>
            <person name="Lorente B."/>
            <person name="Cabral C."/>
            <person name="Frias J."/>
            <person name="Faria J."/>
            <person name="Toubarro D."/>
        </authorList>
    </citation>
    <scope>NUCLEOTIDE SEQUENCE [LARGE SCALE GENOMIC DNA]</scope>
    <source>
        <strain evidence="10">ZMCS4</strain>
    </source>
</reference>
<organism evidence="9 10">
    <name type="scientific">Agarivorans aestuarii</name>
    <dbReference type="NCBI Taxonomy" id="1563703"/>
    <lineage>
        <taxon>Bacteria</taxon>
        <taxon>Pseudomonadati</taxon>
        <taxon>Pseudomonadota</taxon>
        <taxon>Gammaproteobacteria</taxon>
        <taxon>Alteromonadales</taxon>
        <taxon>Alteromonadaceae</taxon>
        <taxon>Agarivorans</taxon>
    </lineage>
</organism>
<dbReference type="Pfam" id="PF03734">
    <property type="entry name" value="YkuD"/>
    <property type="match status" value="1"/>
</dbReference>
<evidence type="ECO:0000256" key="7">
    <source>
        <dbReference type="PROSITE-ProRule" id="PRU01373"/>
    </source>
</evidence>
<reference evidence="9 10" key="2">
    <citation type="submission" date="2023-12" db="EMBL/GenBank/DDBJ databases">
        <authorList>
            <consortium name="Cladostephus spongiosus"/>
            <person name="Lorente B."/>
            <person name="Cabral C."/>
            <person name="Frias J."/>
            <person name="Faria J."/>
            <person name="Toubarro D."/>
        </authorList>
    </citation>
    <scope>NUCLEOTIDE SEQUENCE [LARGE SCALE GENOMIC DNA]</scope>
    <source>
        <strain evidence="9 10">ZMCS4</strain>
    </source>
</reference>
<dbReference type="InterPro" id="IPR052905">
    <property type="entry name" value="LD-transpeptidase_YkuD-like"/>
</dbReference>
<evidence type="ECO:0000256" key="3">
    <source>
        <dbReference type="ARBA" id="ARBA00022679"/>
    </source>
</evidence>
<dbReference type="Gene3D" id="2.40.440.10">
    <property type="entry name" value="L,D-transpeptidase catalytic domain-like"/>
    <property type="match status" value="1"/>
</dbReference>
<feature type="domain" description="L,D-TPase catalytic" evidence="8">
    <location>
        <begin position="355"/>
        <end position="531"/>
    </location>
</feature>
<proteinExistence type="inferred from homology"/>
<evidence type="ECO:0000313" key="10">
    <source>
        <dbReference type="Proteomes" id="UP001310248"/>
    </source>
</evidence>
<dbReference type="PANTHER" id="PTHR41533">
    <property type="entry name" value="L,D-TRANSPEPTIDASE HI_1667-RELATED"/>
    <property type="match status" value="1"/>
</dbReference>
<dbReference type="Pfam" id="PF01471">
    <property type="entry name" value="PG_binding_1"/>
    <property type="match status" value="1"/>
</dbReference>
<dbReference type="SUPFAM" id="SSF47090">
    <property type="entry name" value="PGBD-like"/>
    <property type="match status" value="1"/>
</dbReference>
<feature type="active site" description="Proton donor/acceptor" evidence="7">
    <location>
        <position position="488"/>
    </location>
</feature>
<dbReference type="SUPFAM" id="SSF141523">
    <property type="entry name" value="L,D-transpeptidase catalytic domain-like"/>
    <property type="match status" value="1"/>
</dbReference>
<comment type="caution">
    <text evidence="9">The sequence shown here is derived from an EMBL/GenBank/DDBJ whole genome shotgun (WGS) entry which is preliminary data.</text>
</comment>
<dbReference type="Proteomes" id="UP001310248">
    <property type="component" value="Unassembled WGS sequence"/>
</dbReference>
<evidence type="ECO:0000256" key="2">
    <source>
        <dbReference type="ARBA" id="ARBA00005992"/>
    </source>
</evidence>
<dbReference type="CDD" id="cd16913">
    <property type="entry name" value="YkuD_like"/>
    <property type="match status" value="1"/>
</dbReference>
<evidence type="ECO:0000256" key="4">
    <source>
        <dbReference type="ARBA" id="ARBA00022960"/>
    </source>
</evidence>